<dbReference type="FunFam" id="2.60.40.60:FF:000006">
    <property type="entry name" value="Protocadherin alpha 2"/>
    <property type="match status" value="1"/>
</dbReference>
<dbReference type="Ensembl" id="ENSSLDT00000032897.1">
    <property type="protein sequence ID" value="ENSSLDP00000031986.1"/>
    <property type="gene ID" value="ENSSLDG00000024561.1"/>
</dbReference>
<evidence type="ECO:0000256" key="9">
    <source>
        <dbReference type="ARBA" id="ARBA00022989"/>
    </source>
</evidence>
<dbReference type="GO" id="GO:0007156">
    <property type="term" value="P:homophilic cell adhesion via plasma membrane adhesion molecules"/>
    <property type="evidence" value="ECO:0007669"/>
    <property type="project" value="InterPro"/>
</dbReference>
<organism evidence="16 17">
    <name type="scientific">Seriola lalandi dorsalis</name>
    <dbReference type="NCBI Taxonomy" id="1841481"/>
    <lineage>
        <taxon>Eukaryota</taxon>
        <taxon>Metazoa</taxon>
        <taxon>Chordata</taxon>
        <taxon>Craniata</taxon>
        <taxon>Vertebrata</taxon>
        <taxon>Euteleostomi</taxon>
        <taxon>Actinopterygii</taxon>
        <taxon>Neopterygii</taxon>
        <taxon>Teleostei</taxon>
        <taxon>Neoteleostei</taxon>
        <taxon>Acanthomorphata</taxon>
        <taxon>Carangaria</taxon>
        <taxon>Carangiformes</taxon>
        <taxon>Carangidae</taxon>
        <taxon>Seriola</taxon>
    </lineage>
</organism>
<keyword evidence="3" id="KW-1003">Cell membrane</keyword>
<evidence type="ECO:0000313" key="17">
    <source>
        <dbReference type="Proteomes" id="UP000261360"/>
    </source>
</evidence>
<evidence type="ECO:0000313" key="16">
    <source>
        <dbReference type="Ensembl" id="ENSSLDP00000031986.1"/>
    </source>
</evidence>
<feature type="domain" description="Cadherin" evidence="15">
    <location>
        <begin position="132"/>
        <end position="240"/>
    </location>
</feature>
<evidence type="ECO:0000256" key="5">
    <source>
        <dbReference type="ARBA" id="ARBA00022729"/>
    </source>
</evidence>
<evidence type="ECO:0000256" key="13">
    <source>
        <dbReference type="SAM" id="Phobius"/>
    </source>
</evidence>
<dbReference type="Proteomes" id="UP000261360">
    <property type="component" value="Unplaced"/>
</dbReference>
<evidence type="ECO:0000256" key="3">
    <source>
        <dbReference type="ARBA" id="ARBA00022475"/>
    </source>
</evidence>
<feature type="domain" description="Cadherin" evidence="15">
    <location>
        <begin position="241"/>
        <end position="345"/>
    </location>
</feature>
<keyword evidence="8" id="KW-0130">Cell adhesion</keyword>
<dbReference type="GO" id="GO:0005509">
    <property type="term" value="F:calcium ion binding"/>
    <property type="evidence" value="ECO:0007669"/>
    <property type="project" value="UniProtKB-UniRule"/>
</dbReference>
<sequence length="805" mass="88628">MIFIRAGTHLIQGSFPLLFVFLNQAEAQIRYSIPEEMKKSSLVGNVAQDLGLDLKRLRSGRARIVTGENIQYTELKTDKGTLVVNERIDREQLCGDVTPCSFTFEILLEKPMELHPVTIEVLDVNDNAPTFQNSHLEFEISESAALGSRFVLESADDADVGGNGLQNYILTPNDNFALKQHVNPDGSKYAEMVLQKPLDREEQPRLSLKLLAVDGGNPQRSGTVNIDVNILDANDNAPVFNQSVYKATVIENAPKGTHIVTVNASDVDSGSYGRVTFFFSKSRAGIADLFDIDEVTGRIFVARELDFEKDKKIEFRVEAKDQGGLTDSSKVEIEVIDVNDNAPVINVMSFTSPVSEDSPAGTTIGIINVKDVDSGENGQVRCTIEGGVPFKIKSNVRNYYALITDAGLDREHLSECNITVIASDAGSPPLSSKRTFYLKVSDVNDNAPIFPRSFYSALIGENNSPGISVLSVNAKDPDENQNARVSYILEEYEISGSPVSQYVSVNAENGVIRAVSSYDYEQVKELVFIVKAQDGGSPPLSSNVTVKILIQDQNDNPPQVLYPVQTGGSLVAEMVPRSADVGYLVTKVVAVDVDSGQNAWLSYKLQKATDRALFEVGLQNGEIRTIRQVTDKDAVKQRLTVIVEDNGQPSRSATVIVNVAVADSFPEVLSGFTDFTHDKEYNDNLTFYLVLALAVVSFLFVTCLVVIISVKIYRWRQSRILYHSNLPVIPYYPPRYSDTLGTGTLQHVYNYEVCRTTDSRKSDCKFGRAGSQNVLIMDPSSTGTMQRIQNEKSILDEPDSPIEVS</sequence>
<dbReference type="PRINTS" id="PR00205">
    <property type="entry name" value="CADHERIN"/>
</dbReference>
<dbReference type="PANTHER" id="PTHR24028">
    <property type="entry name" value="CADHERIN-87A"/>
    <property type="match status" value="1"/>
</dbReference>
<dbReference type="CDD" id="cd11304">
    <property type="entry name" value="Cadherin_repeat"/>
    <property type="match status" value="6"/>
</dbReference>
<protein>
    <submittedName>
        <fullName evidence="16">Protocadherin gamma-A2-like</fullName>
    </submittedName>
</protein>
<evidence type="ECO:0000256" key="6">
    <source>
        <dbReference type="ARBA" id="ARBA00022737"/>
    </source>
</evidence>
<keyword evidence="10 13" id="KW-0472">Membrane</keyword>
<keyword evidence="17" id="KW-1185">Reference proteome</keyword>
<feature type="signal peptide" evidence="14">
    <location>
        <begin position="1"/>
        <end position="27"/>
    </location>
</feature>
<dbReference type="PROSITE" id="PS00232">
    <property type="entry name" value="CADHERIN_1"/>
    <property type="match status" value="3"/>
</dbReference>
<dbReference type="FunFam" id="2.60.40.60:FF:000007">
    <property type="entry name" value="Protocadherin alpha 2"/>
    <property type="match status" value="1"/>
</dbReference>
<evidence type="ECO:0000256" key="1">
    <source>
        <dbReference type="ARBA" id="ARBA00003436"/>
    </source>
</evidence>
<keyword evidence="4 13" id="KW-0812">Transmembrane</keyword>
<evidence type="ECO:0000256" key="12">
    <source>
        <dbReference type="PROSITE-ProRule" id="PRU00043"/>
    </source>
</evidence>
<dbReference type="FunFam" id="2.60.40.60:FF:000002">
    <property type="entry name" value="Protocadherin alpha 2"/>
    <property type="match status" value="1"/>
</dbReference>
<keyword evidence="5 14" id="KW-0732">Signal</keyword>
<keyword evidence="9 13" id="KW-1133">Transmembrane helix</keyword>
<feature type="transmembrane region" description="Helical" evidence="13">
    <location>
        <begin position="685"/>
        <end position="710"/>
    </location>
</feature>
<dbReference type="FunFam" id="2.60.40.60:FF:000001">
    <property type="entry name" value="Protocadherin alpha 2"/>
    <property type="match status" value="1"/>
</dbReference>
<dbReference type="GO" id="GO:0009653">
    <property type="term" value="P:anatomical structure morphogenesis"/>
    <property type="evidence" value="ECO:0007669"/>
    <property type="project" value="UniProtKB-ARBA"/>
</dbReference>
<dbReference type="SMART" id="SM00112">
    <property type="entry name" value="CA"/>
    <property type="match status" value="6"/>
</dbReference>
<dbReference type="InterPro" id="IPR013164">
    <property type="entry name" value="Cadherin_N"/>
</dbReference>
<feature type="chain" id="PRO_5017204088" evidence="14">
    <location>
        <begin position="28"/>
        <end position="805"/>
    </location>
</feature>
<name>A0A3B4YUU9_SERLL</name>
<evidence type="ECO:0000256" key="14">
    <source>
        <dbReference type="SAM" id="SignalP"/>
    </source>
</evidence>
<accession>A0A3B4YUU9</accession>
<keyword evidence="7 12" id="KW-0106">Calcium</keyword>
<evidence type="ECO:0000256" key="10">
    <source>
        <dbReference type="ARBA" id="ARBA00023136"/>
    </source>
</evidence>
<dbReference type="Pfam" id="PF00028">
    <property type="entry name" value="Cadherin"/>
    <property type="match status" value="5"/>
</dbReference>
<feature type="domain" description="Cadherin" evidence="15">
    <location>
        <begin position="451"/>
        <end position="560"/>
    </location>
</feature>
<dbReference type="InterPro" id="IPR050174">
    <property type="entry name" value="Protocadherin/Cadherin-CA"/>
</dbReference>
<dbReference type="GeneTree" id="ENSGT00940000165759"/>
<dbReference type="Pfam" id="PF16492">
    <property type="entry name" value="Cadherin_C_2"/>
    <property type="match status" value="1"/>
</dbReference>
<dbReference type="GO" id="GO:0005886">
    <property type="term" value="C:plasma membrane"/>
    <property type="evidence" value="ECO:0007669"/>
    <property type="project" value="UniProtKB-SubCell"/>
</dbReference>
<dbReference type="SUPFAM" id="SSF49313">
    <property type="entry name" value="Cadherin-like"/>
    <property type="match status" value="6"/>
</dbReference>
<evidence type="ECO:0000259" key="15">
    <source>
        <dbReference type="PROSITE" id="PS50268"/>
    </source>
</evidence>
<keyword evidence="11" id="KW-0325">Glycoprotein</keyword>
<evidence type="ECO:0000256" key="11">
    <source>
        <dbReference type="ARBA" id="ARBA00023180"/>
    </source>
</evidence>
<evidence type="ECO:0000256" key="7">
    <source>
        <dbReference type="ARBA" id="ARBA00022837"/>
    </source>
</evidence>
<dbReference type="Pfam" id="PF08266">
    <property type="entry name" value="Cadherin_2"/>
    <property type="match status" value="1"/>
</dbReference>
<dbReference type="Gene3D" id="2.60.40.60">
    <property type="entry name" value="Cadherins"/>
    <property type="match status" value="6"/>
</dbReference>
<dbReference type="InterPro" id="IPR002126">
    <property type="entry name" value="Cadherin-like_dom"/>
</dbReference>
<feature type="domain" description="Cadherin" evidence="15">
    <location>
        <begin position="75"/>
        <end position="131"/>
    </location>
</feature>
<dbReference type="InterPro" id="IPR015919">
    <property type="entry name" value="Cadherin-like_sf"/>
</dbReference>
<reference evidence="16" key="1">
    <citation type="submission" date="2025-08" db="UniProtKB">
        <authorList>
            <consortium name="Ensembl"/>
        </authorList>
    </citation>
    <scope>IDENTIFICATION</scope>
</reference>
<evidence type="ECO:0000256" key="8">
    <source>
        <dbReference type="ARBA" id="ARBA00022889"/>
    </source>
</evidence>
<reference evidence="16" key="2">
    <citation type="submission" date="2025-09" db="UniProtKB">
        <authorList>
            <consortium name="Ensembl"/>
        </authorList>
    </citation>
    <scope>IDENTIFICATION</scope>
</reference>
<evidence type="ECO:0000256" key="2">
    <source>
        <dbReference type="ARBA" id="ARBA00004251"/>
    </source>
</evidence>
<dbReference type="AlphaFoldDB" id="A0A3B4YUU9"/>
<dbReference type="InterPro" id="IPR032455">
    <property type="entry name" value="Cadherin_C"/>
</dbReference>
<feature type="domain" description="Cadherin" evidence="15">
    <location>
        <begin position="346"/>
        <end position="450"/>
    </location>
</feature>
<dbReference type="PANTHER" id="PTHR24028:SF296">
    <property type="entry name" value="PROTOCADHERIN 1 GAMMA 11 PRECURSOR-RELATED"/>
    <property type="match status" value="1"/>
</dbReference>
<dbReference type="FunFam" id="2.60.40.60:FF:000004">
    <property type="entry name" value="Protocadherin 1 gamma 2"/>
    <property type="match status" value="1"/>
</dbReference>
<evidence type="ECO:0000256" key="4">
    <source>
        <dbReference type="ARBA" id="ARBA00022692"/>
    </source>
</evidence>
<keyword evidence="6" id="KW-0677">Repeat</keyword>
<proteinExistence type="predicted"/>
<dbReference type="FunFam" id="2.60.40.60:FF:000129">
    <property type="entry name" value="protocadherin alpha-C2 isoform X1"/>
    <property type="match status" value="1"/>
</dbReference>
<comment type="function">
    <text evidence="1">Potential calcium-dependent cell-adhesion protein. May be involved in the establishment and maintenance of specific neuronal connections in the brain.</text>
</comment>
<dbReference type="PROSITE" id="PS50268">
    <property type="entry name" value="CADHERIN_2"/>
    <property type="match status" value="6"/>
</dbReference>
<comment type="subcellular location">
    <subcellularLocation>
        <location evidence="2">Cell membrane</location>
        <topology evidence="2">Single-pass type I membrane protein</topology>
    </subcellularLocation>
</comment>
<feature type="domain" description="Cadherin" evidence="15">
    <location>
        <begin position="575"/>
        <end position="672"/>
    </location>
</feature>
<dbReference type="InterPro" id="IPR020894">
    <property type="entry name" value="Cadherin_CS"/>
</dbReference>